<dbReference type="Gene3D" id="1.20.920.10">
    <property type="entry name" value="Bromodomain-like"/>
    <property type="match status" value="1"/>
</dbReference>
<organism evidence="11 12">
    <name type="scientific">[Myrmecia] bisecta</name>
    <dbReference type="NCBI Taxonomy" id="41462"/>
    <lineage>
        <taxon>Eukaryota</taxon>
        <taxon>Viridiplantae</taxon>
        <taxon>Chlorophyta</taxon>
        <taxon>core chlorophytes</taxon>
        <taxon>Trebouxiophyceae</taxon>
        <taxon>Trebouxiales</taxon>
        <taxon>Trebouxiaceae</taxon>
        <taxon>Myrmecia</taxon>
    </lineage>
</organism>
<protein>
    <submittedName>
        <fullName evidence="11">Uncharacterized protein</fullName>
    </submittedName>
</protein>
<dbReference type="GO" id="GO:0003677">
    <property type="term" value="F:DNA binding"/>
    <property type="evidence" value="ECO:0007669"/>
    <property type="project" value="UniProtKB-KW"/>
</dbReference>
<dbReference type="Gene3D" id="1.10.150.60">
    <property type="entry name" value="ARID DNA-binding domain"/>
    <property type="match status" value="1"/>
</dbReference>
<dbReference type="InterPro" id="IPR036431">
    <property type="entry name" value="ARID_dom_sf"/>
</dbReference>
<dbReference type="InterPro" id="IPR028942">
    <property type="entry name" value="WHIM1_dom"/>
</dbReference>
<feature type="compositionally biased region" description="Basic and acidic residues" evidence="8">
    <location>
        <begin position="489"/>
        <end position="515"/>
    </location>
</feature>
<dbReference type="PANTHER" id="PTHR15348:SF0">
    <property type="entry name" value="PROTEIN DEAD RINGER"/>
    <property type="match status" value="1"/>
</dbReference>
<dbReference type="SUPFAM" id="SSF47370">
    <property type="entry name" value="Bromodomain"/>
    <property type="match status" value="1"/>
</dbReference>
<feature type="compositionally biased region" description="Low complexity" evidence="8">
    <location>
        <begin position="1635"/>
        <end position="1647"/>
    </location>
</feature>
<dbReference type="Gene3D" id="2.30.30.1040">
    <property type="match status" value="1"/>
</dbReference>
<evidence type="ECO:0000256" key="8">
    <source>
        <dbReference type="SAM" id="MobiDB-lite"/>
    </source>
</evidence>
<feature type="compositionally biased region" description="Acidic residues" evidence="8">
    <location>
        <begin position="456"/>
        <end position="465"/>
    </location>
</feature>
<dbReference type="Proteomes" id="UP001489004">
    <property type="component" value="Unassembled WGS sequence"/>
</dbReference>
<evidence type="ECO:0000313" key="11">
    <source>
        <dbReference type="EMBL" id="KAK9824407.1"/>
    </source>
</evidence>
<dbReference type="EMBL" id="JALJOR010000002">
    <property type="protein sequence ID" value="KAK9824407.1"/>
    <property type="molecule type" value="Genomic_DNA"/>
</dbReference>
<dbReference type="GO" id="GO:0009725">
    <property type="term" value="P:response to hormone"/>
    <property type="evidence" value="ECO:0007669"/>
    <property type="project" value="InterPro"/>
</dbReference>
<feature type="compositionally biased region" description="Acidic residues" evidence="8">
    <location>
        <begin position="838"/>
        <end position="849"/>
    </location>
</feature>
<feature type="region of interest" description="Disordered" evidence="8">
    <location>
        <begin position="219"/>
        <end position="530"/>
    </location>
</feature>
<evidence type="ECO:0000256" key="7">
    <source>
        <dbReference type="PROSITE-ProRule" id="PRU00035"/>
    </source>
</evidence>
<feature type="domain" description="Bromo" evidence="9">
    <location>
        <begin position="2"/>
        <end position="81"/>
    </location>
</feature>
<feature type="compositionally biased region" description="Low complexity" evidence="8">
    <location>
        <begin position="306"/>
        <end position="315"/>
    </location>
</feature>
<feature type="region of interest" description="Disordered" evidence="8">
    <location>
        <begin position="1635"/>
        <end position="1704"/>
    </location>
</feature>
<feature type="region of interest" description="Disordered" evidence="8">
    <location>
        <begin position="1327"/>
        <end position="1362"/>
    </location>
</feature>
<dbReference type="Pfam" id="PF15612">
    <property type="entry name" value="WHIM1"/>
    <property type="match status" value="1"/>
</dbReference>
<dbReference type="PRINTS" id="PR00503">
    <property type="entry name" value="BROMODOMAIN"/>
</dbReference>
<evidence type="ECO:0000256" key="4">
    <source>
        <dbReference type="ARBA" id="ARBA00023125"/>
    </source>
</evidence>
<dbReference type="PROSITE" id="PS51011">
    <property type="entry name" value="ARID"/>
    <property type="match status" value="1"/>
</dbReference>
<keyword evidence="4" id="KW-0238">DNA-binding</keyword>
<proteinExistence type="predicted"/>
<dbReference type="GO" id="GO:0006357">
    <property type="term" value="P:regulation of transcription by RNA polymerase II"/>
    <property type="evidence" value="ECO:0007669"/>
    <property type="project" value="InterPro"/>
</dbReference>
<dbReference type="Pfam" id="PF00439">
    <property type="entry name" value="Bromodomain"/>
    <property type="match status" value="1"/>
</dbReference>
<accession>A0AAW1QSJ2</accession>
<keyword evidence="12" id="KW-1185">Reference proteome</keyword>
<dbReference type="SMART" id="SM01014">
    <property type="entry name" value="ARID"/>
    <property type="match status" value="1"/>
</dbReference>
<dbReference type="InterPro" id="IPR028941">
    <property type="entry name" value="WHIM2_dom"/>
</dbReference>
<reference evidence="11 12" key="1">
    <citation type="journal article" date="2024" name="Nat. Commun.">
        <title>Phylogenomics reveals the evolutionary origins of lichenization in chlorophyte algae.</title>
        <authorList>
            <person name="Puginier C."/>
            <person name="Libourel C."/>
            <person name="Otte J."/>
            <person name="Skaloud P."/>
            <person name="Haon M."/>
            <person name="Grisel S."/>
            <person name="Petersen M."/>
            <person name="Berrin J.G."/>
            <person name="Delaux P.M."/>
            <person name="Dal Grande F."/>
            <person name="Keller J."/>
        </authorList>
    </citation>
    <scope>NUCLEOTIDE SEQUENCE [LARGE SCALE GENOMIC DNA]</scope>
    <source>
        <strain evidence="11 12">SAG 2043</strain>
    </source>
</reference>
<feature type="region of interest" description="Disordered" evidence="8">
    <location>
        <begin position="826"/>
        <end position="869"/>
    </location>
</feature>
<dbReference type="InterPro" id="IPR036427">
    <property type="entry name" value="Bromodomain-like_sf"/>
</dbReference>
<dbReference type="CDD" id="cd20404">
    <property type="entry name" value="Tudor_Agenet_AtEML-like"/>
    <property type="match status" value="1"/>
</dbReference>
<feature type="compositionally biased region" description="Acidic residues" evidence="8">
    <location>
        <begin position="1384"/>
        <end position="1393"/>
    </location>
</feature>
<evidence type="ECO:0000259" key="10">
    <source>
        <dbReference type="PROSITE" id="PS51011"/>
    </source>
</evidence>
<feature type="domain" description="ARID" evidence="10">
    <location>
        <begin position="1438"/>
        <end position="1542"/>
    </location>
</feature>
<dbReference type="PANTHER" id="PTHR15348">
    <property type="entry name" value="AT-RICH INTERACTIVE DOMAIN-CONTAINING PROTEIN ARID DOMAIN- CONTAINING PROTEIN DEAD RINGER PROTEIN B-CELL REGULATOR OF IGH TRANSCRIPTION BRIGHT"/>
    <property type="match status" value="1"/>
</dbReference>
<dbReference type="InterPro" id="IPR001487">
    <property type="entry name" value="Bromodomain"/>
</dbReference>
<comment type="caution">
    <text evidence="11">The sequence shown here is derived from an EMBL/GenBank/DDBJ whole genome shotgun (WGS) entry which is preliminary data.</text>
</comment>
<keyword evidence="3 7" id="KW-0103">Bromodomain</keyword>
<keyword evidence="6" id="KW-0539">Nucleus</keyword>
<sequence length="1907" mass="208224">MKHKTAKAIFNEPVDVEHDFPDYLDVVKHPMDFGSILAKLEAGEASGWADCEYESPAAVLGDVELIWSNCVTYNSTDADWPTREACAEVRAIFENKWKAAGLLDAEQEPSDGAAEEVLAEQIAAEGPAAEGKVPQRFTLRPDDQELLVRLLDDFCIASAADPEDMQPLDALEDSDQQLVARGAVVAVDDTKTRSHKDDMAEQAAFVEAQMLALMEAQADEAAGKGQSKGRDKPPTLHVIGGARGGEDAEEPADLPGEMGGPQELVRSQRLKLKKDHRDSPDAKRLRLGPKLGSPDGKSQRLKLKLGGAERPSSGSRRSRQQQEEASPEPDSPAVPEGSQRSQRLRLKLKQQWESVEATPELGAGEGSQRPHRTNRPSFKLRMIEDEAPKSKGIKVRLPGGRHEPSPEDGTGSERRVSRRPSRRFDAASPDLLDDEDEGDASPQALMPRKRSRLAGEDDEADDDEFVPSANAARREMGLAQRRLHYHQKRQAEAERRRKQRLAETRIRVKRERAANEARGPPPEPTRSFRASMDRVPDLIMTWELCQALGQLLQLPPFPLWRLEAALFPGPRDPTFKAEPTSAEADALVSPGHTAKEGKKGKKARQHKADKEEKVARQGDAARESDAAATPAAAEDEEARKSHRLRVKLGAKLMARKAKAPAAAVSASPAKAAAAPKSAGKASAAKARPAAAAPITPAPASAEASRPAAVDPEGAASGLLLRELHCALVRAWEGKGLDASKPQPSVARLYGSDSAGVPWTERVSTAILTAPEDVVDEECREAAIRLSYAAYSDLEPSERMTILRALCNMALASEAVRDHISSRVEAMAGPRGKAKDRVEEESESAQEEGLDGNGEGAKAKPDRGAAGSSPPDAWMKWMDKFRLGMRKPLGFDYKRRKFWALGGPAGAWRIYVEEEEGRLWGWYEGQNLVDFVEWLGKGRIERETNLLKALSAVPLPRKPEGAAGTASSEAELRPVLTGKELDLRRPDGFKNQVVPQLRGEGNWDKIRLYSSVENRIFACVDALMGCVPFWLKGVSWLRQQCMVSDELAAARTPLEMGRALQQVERMLMEADVMGEEWVARWQAAWRQSVLKCGDMRESILHVASLQEHMKRAFDVLPRNAFTSIARNLQCQLYFPFPGEQVAEAPTTRSVASPSLMPVGPLAEAQMRQQWEALEELVKALKPVERYKVAGIAYRRGLVDTTPEDRAAILEGVLPRWPACWLLLRPSRLGPRHQQAAAEIALPIQINNALPDFIVKMDVFDRGLQRQWRAGDTFRMFFGAKTRDRAGGVYYNGTIRNVMQQQVAATASQHEREGYDPWESLEVEWDGANENDSCERVSPWEVEVDPEEEARREEERKKQEEAAARLSRAEAKARRLAGLLAGELEGGGEDGEAGEDGARAGDADWTPAMSPGASPANSEGAAPTREYNRRPPMRVGLEGSMVPRDLLEQLRELTREQFKTLLTNWYRRVKGKFKVPIFAHQELDLHLVFFEVQDRGGYDHVTAQKLWKDVCRCLGLDLRGQTSASYNMRLNYEKCLLDFEAYLASGDYTADLAADTAPSTDSITEQERKSMVATYTPGNVGLGPSRLASASLPGSAPQLRASRDPRLAGEGGSAGYNPSTASGAWTAAELEDNMSFTDLLTGPLDGDLPMAAPRPPPTSGPGREGSAPTGKRGPGRPRKHPLPGSAAATATPGSAKGGSGGARRKAAASLQLEPAWLRMVAPVGVTTGPSQLGKGWVASTQAVPPVVAASAEPPRAPPPPLGVLLHALGAELVGRRVMRNWPDNGGWWEARVSDYRRSGCHKLTYDAGTAQESFEWVDFRELGDDEIWQHAEGPQLMAEDSLHPVPGKPNPMATIMAALKAGIAPNVLHRMPPAEAQPAENGQLHGSSSKALPRLTIKLPSGNLDSSRQ</sequence>
<feature type="compositionally biased region" description="Basic and acidic residues" evidence="8">
    <location>
        <begin position="275"/>
        <end position="284"/>
    </location>
</feature>
<dbReference type="SMART" id="SM00501">
    <property type="entry name" value="BRIGHT"/>
    <property type="match status" value="1"/>
</dbReference>
<feature type="region of interest" description="Disordered" evidence="8">
    <location>
        <begin position="1574"/>
        <end position="1618"/>
    </location>
</feature>
<dbReference type="InterPro" id="IPR001606">
    <property type="entry name" value="ARID_dom"/>
</dbReference>
<evidence type="ECO:0000256" key="6">
    <source>
        <dbReference type="ARBA" id="ARBA00023242"/>
    </source>
</evidence>
<dbReference type="Pfam" id="PF06507">
    <property type="entry name" value="ARF_AD"/>
    <property type="match status" value="1"/>
</dbReference>
<dbReference type="CDD" id="cd16100">
    <property type="entry name" value="ARID"/>
    <property type="match status" value="1"/>
</dbReference>
<feature type="region of interest" description="Disordered" evidence="8">
    <location>
        <begin position="1378"/>
        <end position="1433"/>
    </location>
</feature>
<evidence type="ECO:0000256" key="2">
    <source>
        <dbReference type="ARBA" id="ARBA00023015"/>
    </source>
</evidence>
<dbReference type="GO" id="GO:0005634">
    <property type="term" value="C:nucleus"/>
    <property type="evidence" value="ECO:0007669"/>
    <property type="project" value="UniProtKB-SubCell"/>
</dbReference>
<evidence type="ECO:0000256" key="3">
    <source>
        <dbReference type="ARBA" id="ARBA00023117"/>
    </source>
</evidence>
<evidence type="ECO:0000313" key="12">
    <source>
        <dbReference type="Proteomes" id="UP001489004"/>
    </source>
</evidence>
<gene>
    <name evidence="11" type="ORF">WJX72_010057</name>
</gene>
<evidence type="ECO:0000256" key="1">
    <source>
        <dbReference type="ARBA" id="ARBA00004123"/>
    </source>
</evidence>
<evidence type="ECO:0000259" key="9">
    <source>
        <dbReference type="PROSITE" id="PS50014"/>
    </source>
</evidence>
<dbReference type="SMART" id="SM00297">
    <property type="entry name" value="BROMO"/>
    <property type="match status" value="1"/>
</dbReference>
<comment type="subcellular location">
    <subcellularLocation>
        <location evidence="1">Nucleus</location>
    </subcellularLocation>
</comment>
<name>A0AAW1QSJ2_9CHLO</name>
<dbReference type="Pfam" id="PF01388">
    <property type="entry name" value="ARID"/>
    <property type="match status" value="1"/>
</dbReference>
<feature type="region of interest" description="Disordered" evidence="8">
    <location>
        <begin position="573"/>
        <end position="641"/>
    </location>
</feature>
<feature type="region of interest" description="Disordered" evidence="8">
    <location>
        <begin position="1870"/>
        <end position="1907"/>
    </location>
</feature>
<evidence type="ECO:0000256" key="5">
    <source>
        <dbReference type="ARBA" id="ARBA00023163"/>
    </source>
</evidence>
<dbReference type="SUPFAM" id="SSF46774">
    <property type="entry name" value="ARID-like"/>
    <property type="match status" value="1"/>
</dbReference>
<dbReference type="Pfam" id="PF15613">
    <property type="entry name" value="WSD"/>
    <property type="match status" value="1"/>
</dbReference>
<feature type="compositionally biased region" description="Basic and acidic residues" evidence="8">
    <location>
        <begin position="400"/>
        <end position="415"/>
    </location>
</feature>
<feature type="compositionally biased region" description="Basic and acidic residues" evidence="8">
    <location>
        <begin position="606"/>
        <end position="625"/>
    </location>
</feature>
<feature type="compositionally biased region" description="Low complexity" evidence="8">
    <location>
        <begin position="1681"/>
        <end position="1692"/>
    </location>
</feature>
<dbReference type="InterPro" id="IPR045147">
    <property type="entry name" value="ARI3A/B/C"/>
</dbReference>
<dbReference type="PROSITE" id="PS50014">
    <property type="entry name" value="BROMODOMAIN_2"/>
    <property type="match status" value="1"/>
</dbReference>
<dbReference type="InterPro" id="IPR010525">
    <property type="entry name" value="ARF_dom"/>
</dbReference>
<feature type="compositionally biased region" description="Basic and acidic residues" evidence="8">
    <location>
        <begin position="1347"/>
        <end position="1362"/>
    </location>
</feature>
<keyword evidence="2" id="KW-0805">Transcription regulation</keyword>
<keyword evidence="5" id="KW-0804">Transcription</keyword>